<reference evidence="15 16" key="1">
    <citation type="submission" date="2018-03" db="EMBL/GenBank/DDBJ databases">
        <title>Genomic Encyclopedia of Archaeal and Bacterial Type Strains, Phase II (KMG-II): from individual species to whole genera.</title>
        <authorList>
            <person name="Goeker M."/>
        </authorList>
    </citation>
    <scope>NUCLEOTIDE SEQUENCE [LARGE SCALE GENOMIC DNA]</scope>
    <source>
        <strain evidence="15 16">DSM 28229</strain>
    </source>
</reference>
<feature type="domain" description="TonB-dependent receptor-like beta-barrel" evidence="13">
    <location>
        <begin position="311"/>
        <end position="703"/>
    </location>
</feature>
<proteinExistence type="inferred from homology"/>
<evidence type="ECO:0000313" key="16">
    <source>
        <dbReference type="Proteomes" id="UP000245535"/>
    </source>
</evidence>
<comment type="caution">
    <text evidence="15">The sequence shown here is derived from an EMBL/GenBank/DDBJ whole genome shotgun (WGS) entry which is preliminary data.</text>
</comment>
<evidence type="ECO:0000256" key="8">
    <source>
        <dbReference type="ARBA" id="ARBA00023170"/>
    </source>
</evidence>
<evidence type="ECO:0000256" key="11">
    <source>
        <dbReference type="RuleBase" id="RU003357"/>
    </source>
</evidence>
<organism evidence="15 16">
    <name type="scientific">Sediminitomix flava</name>
    <dbReference type="NCBI Taxonomy" id="379075"/>
    <lineage>
        <taxon>Bacteria</taxon>
        <taxon>Pseudomonadati</taxon>
        <taxon>Bacteroidota</taxon>
        <taxon>Cytophagia</taxon>
        <taxon>Cytophagales</taxon>
        <taxon>Flammeovirgaceae</taxon>
        <taxon>Sediminitomix</taxon>
    </lineage>
</organism>
<comment type="similarity">
    <text evidence="10 11">Belongs to the TonB-dependent receptor family.</text>
</comment>
<dbReference type="PANTHER" id="PTHR30069:SF29">
    <property type="entry name" value="HEMOGLOBIN AND HEMOGLOBIN-HAPTOGLOBIN-BINDING PROTEIN 1-RELATED"/>
    <property type="match status" value="1"/>
</dbReference>
<dbReference type="InterPro" id="IPR012910">
    <property type="entry name" value="Plug_dom"/>
</dbReference>
<dbReference type="InterPro" id="IPR036942">
    <property type="entry name" value="Beta-barrel_TonB_sf"/>
</dbReference>
<evidence type="ECO:0000256" key="9">
    <source>
        <dbReference type="ARBA" id="ARBA00023237"/>
    </source>
</evidence>
<gene>
    <name evidence="15" type="ORF">BC781_101655</name>
</gene>
<dbReference type="InterPro" id="IPR039426">
    <property type="entry name" value="TonB-dep_rcpt-like"/>
</dbReference>
<dbReference type="PROSITE" id="PS52016">
    <property type="entry name" value="TONB_DEPENDENT_REC_3"/>
    <property type="match status" value="1"/>
</dbReference>
<evidence type="ECO:0000256" key="3">
    <source>
        <dbReference type="ARBA" id="ARBA00022452"/>
    </source>
</evidence>
<dbReference type="Pfam" id="PF00593">
    <property type="entry name" value="TonB_dep_Rec_b-barrel"/>
    <property type="match status" value="1"/>
</dbReference>
<feature type="domain" description="TonB-dependent receptor plug" evidence="14">
    <location>
        <begin position="116"/>
        <end position="223"/>
    </location>
</feature>
<sequence>MKVLFNIIALLFIITSTLMAQEVTCIDANTEERIVGVVVAGKAVGSKEEFCLFTDRKGKIKLPQIAKAYSIVVHHVNYEAQQITIPSDETKTIRLKPKDFRLDEVVVTGLSEAQSIRNATYKIRTVSASQIQQMGALSVESVLQNMTNIRFEQDGATGSSNITMQGLSAKYVKVLMDGVPMAGGVGVENAVDFGQVNVNNIERIEIIEGPMAVSFGADALAGVINIITKKSLSNDLNLNVVLQEESVGSEYGLDQGKRAQIVRAGAQITDRITLVTDLAYNQFYGWKADALEKRGHEWLPKKQLQTGGLLRYNSQRWDIFYRLDNMAEVIRDLGEPQGVGQEAYAIDDEYETSRLMQYLQAEYRFNKDTRLHTFFAFTDFEREKKTYSVNGISGIKEFLAQEYTKDWIKSFNHKTEFRKSGDLLSLTAGYEFVHEAGAGDKIDGERSISDLGVYAVTEFKFNNLKVMPGIRYINNSLFDAPLIPQLNVKYKLTEDLNLRAGYGKGFRAPELKDLYYNFVDDNHNIFGNPDLIPETSNTVQLGLTYVHQISEKNNLKLELSSYYTDLENMITTAAAADGSGNFYNINLLSQKSTGFNSNASFFGEKFGLTVGFGLMGVTNQLDESQSNVFSYTPDFNTNLSYNFKRIGLRSSLFFKYTGASFDPYSDQDGNVFMGETEPYQWVDLTLVKALPKGFSLTGGIKNLLDVTTIGASGGGGTHSGGGSRQVSYGRSYFLRLSYALSTSFRN</sequence>
<keyword evidence="2 10" id="KW-0813">Transport</keyword>
<keyword evidence="16" id="KW-1185">Reference proteome</keyword>
<dbReference type="EMBL" id="QGDO01000001">
    <property type="protein sequence ID" value="PWJ44305.1"/>
    <property type="molecule type" value="Genomic_DNA"/>
</dbReference>
<evidence type="ECO:0000256" key="7">
    <source>
        <dbReference type="ARBA" id="ARBA00023136"/>
    </source>
</evidence>
<evidence type="ECO:0000256" key="10">
    <source>
        <dbReference type="PROSITE-ProRule" id="PRU01360"/>
    </source>
</evidence>
<dbReference type="InterPro" id="IPR037066">
    <property type="entry name" value="Plug_dom_sf"/>
</dbReference>
<evidence type="ECO:0000256" key="12">
    <source>
        <dbReference type="SAM" id="SignalP"/>
    </source>
</evidence>
<keyword evidence="7 10" id="KW-0472">Membrane</keyword>
<evidence type="ECO:0000256" key="4">
    <source>
        <dbReference type="ARBA" id="ARBA00022692"/>
    </source>
</evidence>
<dbReference type="Gene3D" id="2.40.170.20">
    <property type="entry name" value="TonB-dependent receptor, beta-barrel domain"/>
    <property type="match status" value="1"/>
</dbReference>
<evidence type="ECO:0000256" key="6">
    <source>
        <dbReference type="ARBA" id="ARBA00023077"/>
    </source>
</evidence>
<evidence type="ECO:0000313" key="15">
    <source>
        <dbReference type="EMBL" id="PWJ44305.1"/>
    </source>
</evidence>
<keyword evidence="5 12" id="KW-0732">Signal</keyword>
<name>A0A315ZFG3_SEDFL</name>
<keyword evidence="8 15" id="KW-0675">Receptor</keyword>
<keyword evidence="6 11" id="KW-0798">TonB box</keyword>
<protein>
    <submittedName>
        <fullName evidence="15">Outer membrane receptor for ferrienterochelin and colicins</fullName>
    </submittedName>
</protein>
<evidence type="ECO:0000256" key="5">
    <source>
        <dbReference type="ARBA" id="ARBA00022729"/>
    </source>
</evidence>
<feature type="chain" id="PRO_5016285841" evidence="12">
    <location>
        <begin position="21"/>
        <end position="746"/>
    </location>
</feature>
<feature type="signal peptide" evidence="12">
    <location>
        <begin position="1"/>
        <end position="20"/>
    </location>
</feature>
<keyword evidence="3 10" id="KW-1134">Transmembrane beta strand</keyword>
<dbReference type="GO" id="GO:0044718">
    <property type="term" value="P:siderophore transmembrane transport"/>
    <property type="evidence" value="ECO:0007669"/>
    <property type="project" value="TreeGrafter"/>
</dbReference>
<dbReference type="GO" id="GO:0009279">
    <property type="term" value="C:cell outer membrane"/>
    <property type="evidence" value="ECO:0007669"/>
    <property type="project" value="UniProtKB-SubCell"/>
</dbReference>
<dbReference type="RefSeq" id="WP_109615808.1">
    <property type="nucleotide sequence ID" value="NZ_QGDO01000001.1"/>
</dbReference>
<accession>A0A315ZFG3</accession>
<dbReference type="PANTHER" id="PTHR30069">
    <property type="entry name" value="TONB-DEPENDENT OUTER MEMBRANE RECEPTOR"/>
    <property type="match status" value="1"/>
</dbReference>
<dbReference type="Proteomes" id="UP000245535">
    <property type="component" value="Unassembled WGS sequence"/>
</dbReference>
<dbReference type="Pfam" id="PF07715">
    <property type="entry name" value="Plug"/>
    <property type="match status" value="1"/>
</dbReference>
<dbReference type="Gene3D" id="2.170.130.10">
    <property type="entry name" value="TonB-dependent receptor, plug domain"/>
    <property type="match status" value="1"/>
</dbReference>
<evidence type="ECO:0000259" key="13">
    <source>
        <dbReference type="Pfam" id="PF00593"/>
    </source>
</evidence>
<keyword evidence="9 10" id="KW-0998">Cell outer membrane</keyword>
<evidence type="ECO:0000259" key="14">
    <source>
        <dbReference type="Pfam" id="PF07715"/>
    </source>
</evidence>
<dbReference type="InterPro" id="IPR000531">
    <property type="entry name" value="Beta-barrel_TonB"/>
</dbReference>
<dbReference type="GO" id="GO:0015344">
    <property type="term" value="F:siderophore uptake transmembrane transporter activity"/>
    <property type="evidence" value="ECO:0007669"/>
    <property type="project" value="TreeGrafter"/>
</dbReference>
<dbReference type="CDD" id="cd01347">
    <property type="entry name" value="ligand_gated_channel"/>
    <property type="match status" value="1"/>
</dbReference>
<comment type="subcellular location">
    <subcellularLocation>
        <location evidence="1 10">Cell outer membrane</location>
        <topology evidence="1 10">Multi-pass membrane protein</topology>
    </subcellularLocation>
</comment>
<keyword evidence="4 10" id="KW-0812">Transmembrane</keyword>
<evidence type="ECO:0000256" key="2">
    <source>
        <dbReference type="ARBA" id="ARBA00022448"/>
    </source>
</evidence>
<dbReference type="SUPFAM" id="SSF56935">
    <property type="entry name" value="Porins"/>
    <property type="match status" value="1"/>
</dbReference>
<dbReference type="AlphaFoldDB" id="A0A315ZFG3"/>
<evidence type="ECO:0000256" key="1">
    <source>
        <dbReference type="ARBA" id="ARBA00004571"/>
    </source>
</evidence>
<dbReference type="OrthoDB" id="1109239at2"/>